<evidence type="ECO:0000259" key="7">
    <source>
        <dbReference type="Pfam" id="PF04082"/>
    </source>
</evidence>
<dbReference type="STRING" id="5098.A0A507QZ26"/>
<dbReference type="GO" id="GO:0000981">
    <property type="term" value="F:DNA-binding transcription factor activity, RNA polymerase II-specific"/>
    <property type="evidence" value="ECO:0007669"/>
    <property type="project" value="InterPro"/>
</dbReference>
<evidence type="ECO:0000256" key="6">
    <source>
        <dbReference type="SAM" id="MobiDB-lite"/>
    </source>
</evidence>
<dbReference type="InterPro" id="IPR007219">
    <property type="entry name" value="XnlR_reg_dom"/>
</dbReference>
<dbReference type="CDD" id="cd12148">
    <property type="entry name" value="fungal_TF_MHR"/>
    <property type="match status" value="1"/>
</dbReference>
<dbReference type="GO" id="GO:0003677">
    <property type="term" value="F:DNA binding"/>
    <property type="evidence" value="ECO:0007669"/>
    <property type="project" value="InterPro"/>
</dbReference>
<evidence type="ECO:0000313" key="8">
    <source>
        <dbReference type="EMBL" id="TQB73380.1"/>
    </source>
</evidence>
<dbReference type="InterPro" id="IPR050815">
    <property type="entry name" value="TF_fung"/>
</dbReference>
<dbReference type="GO" id="GO:0005634">
    <property type="term" value="C:nucleus"/>
    <property type="evidence" value="ECO:0007669"/>
    <property type="project" value="UniProtKB-SubCell"/>
</dbReference>
<accession>A0A507QZ26</accession>
<dbReference type="PANTHER" id="PTHR47338">
    <property type="entry name" value="ZN(II)2CYS6 TRANSCRIPTION FACTOR (EUROFUNG)-RELATED"/>
    <property type="match status" value="1"/>
</dbReference>
<evidence type="ECO:0000256" key="3">
    <source>
        <dbReference type="ARBA" id="ARBA00023015"/>
    </source>
</evidence>
<protein>
    <recommendedName>
        <fullName evidence="7">Xylanolytic transcriptional activator regulatory domain-containing protein</fullName>
    </recommendedName>
</protein>
<dbReference type="PANTHER" id="PTHR47338:SF5">
    <property type="entry name" value="ZN(II)2CYS6 TRANSCRIPTION FACTOR (EUROFUNG)"/>
    <property type="match status" value="1"/>
</dbReference>
<feature type="domain" description="Xylanolytic transcriptional activator regulatory" evidence="7">
    <location>
        <begin position="785"/>
        <end position="981"/>
    </location>
</feature>
<keyword evidence="9" id="KW-1185">Reference proteome</keyword>
<evidence type="ECO:0000313" key="9">
    <source>
        <dbReference type="Proteomes" id="UP000319663"/>
    </source>
</evidence>
<dbReference type="GO" id="GO:0006351">
    <property type="term" value="P:DNA-templated transcription"/>
    <property type="evidence" value="ECO:0007669"/>
    <property type="project" value="InterPro"/>
</dbReference>
<proteinExistence type="predicted"/>
<name>A0A507QZ26_MONPU</name>
<sequence length="1293" mass="142468">MPIIISGCIPRLKPLGHAIKAESRRQLLSSRQTWWKRRDTHSLLRTNNPGQGFYGTLAKANTNNHLFAYTWFTKTPGSITPDDILPSVRVQIPSDQPQLALLLLTPSFAAWADSNNDFLERCVNKLYNTLDSPRPSSLYVIAAVVDGLPDVSGHTRDTELEPLGLEGISLLHLKQAGVLGKAIQPRRAKSLGTEQSVLALSIETSNKAGGSIRGATHEVGLRLANTLFVNGKEHTLFGSHWVYNHTSRKFERSGSVHLTSCLVKLTANCIRNSLEIPLHPVSQRRKVVSCMGNILRQVAKSADSRSTDPMPASSELEKELPLYIARHGIVDQRVSVWALLEKPDCALPEANVQKSLQAGGRLLRVISGGGGWGKKQGLLSLDPETCFREIADAGGLSGLHELIHPADTYPAPISSYLFDREPATDSLPFLPQIIEPGDYVQFFVSVEPKHVQDRRSNPQEGETVLNFGIIPDAEGVRADDAEDIHRKDLLALPNYFGALSEKAITYLQPVGVGSTGKVTEGATKLDVPGSRVELDGLRSPARACQERNRHCVYGPEGRKGRPRRKQTGVDSPLSSSTASRISKDASASSKLAAQADGNDTDGSAPPGRNRTLGDNLELMFNEYFIRKAGSHSDLFQNSIASFLRRTERSSPSNYRPHRWNPNWELPSLALETVEMLLRHCSHLGYEQPDALGRNFYITSLAADSTTAMFDPPSNENPLAMVGKHRIMQLIDLWFSVHPLSPAISKTLLIDAVKDETVDEALLAIILADAYQAYCDIVPDGAGVNESRALFQFATTKLQHRTLSLGEPGTISISTVQALVLVAWRELLLGHARRVTCYVGYTCRMVARLVEWQKSGSRQTCMMLNGVDITIVENEILHNIYWLCLSTTTWAFMQIDQPFSLLVPDEVPGFPCIDGNTSAMMQLDRVTDNISTLHAQMKAMQHLFPLSHIISTVGHIYTLYLNAPVEQEKMKSVPWQMRHIHQLHHLRNPNMAALSSEIRTILSQAIQDMEKEVTNKYSQSFLLLSYHAIAMHMLFPRSRTGQGSQLISASVLHAFCQSASALVAISQRLLIPTKNAEGMDFSGVLALCFDTCSKALLHIHSQSERGSMDERQQIAAMRGKLADHASELHHICQEILKLQVGPVMRPAENQLEKMKLAFQQFPASSSTQSVLSPGDATGSSPFPTQNWPNMDDMLSDPGFSLDQNVNIPFNSDFSTDLPDMLPGNAPLALHESLPEALDPCFFIGDPQMGSFLGFPQFLKTNIHSHHNSPGGQQGVDAAEDGLFSELENSAERLL</sequence>
<dbReference type="GO" id="GO:0008270">
    <property type="term" value="F:zinc ion binding"/>
    <property type="evidence" value="ECO:0007669"/>
    <property type="project" value="InterPro"/>
</dbReference>
<evidence type="ECO:0000256" key="2">
    <source>
        <dbReference type="ARBA" id="ARBA00022723"/>
    </source>
</evidence>
<evidence type="ECO:0000256" key="4">
    <source>
        <dbReference type="ARBA" id="ARBA00023163"/>
    </source>
</evidence>
<dbReference type="Pfam" id="PF04082">
    <property type="entry name" value="Fungal_trans"/>
    <property type="match status" value="1"/>
</dbReference>
<comment type="subcellular location">
    <subcellularLocation>
        <location evidence="1">Nucleus</location>
    </subcellularLocation>
</comment>
<organism evidence="8 9">
    <name type="scientific">Monascus purpureus</name>
    <name type="common">Red mold</name>
    <name type="synonym">Monascus anka</name>
    <dbReference type="NCBI Taxonomy" id="5098"/>
    <lineage>
        <taxon>Eukaryota</taxon>
        <taxon>Fungi</taxon>
        <taxon>Dikarya</taxon>
        <taxon>Ascomycota</taxon>
        <taxon>Pezizomycotina</taxon>
        <taxon>Eurotiomycetes</taxon>
        <taxon>Eurotiomycetidae</taxon>
        <taxon>Eurotiales</taxon>
        <taxon>Aspergillaceae</taxon>
        <taxon>Monascus</taxon>
    </lineage>
</organism>
<evidence type="ECO:0000256" key="5">
    <source>
        <dbReference type="ARBA" id="ARBA00023242"/>
    </source>
</evidence>
<feature type="region of interest" description="Disordered" evidence="6">
    <location>
        <begin position="548"/>
        <end position="613"/>
    </location>
</feature>
<feature type="compositionally biased region" description="Polar residues" evidence="6">
    <location>
        <begin position="568"/>
        <end position="580"/>
    </location>
</feature>
<dbReference type="Proteomes" id="UP000319663">
    <property type="component" value="Unassembled WGS sequence"/>
</dbReference>
<dbReference type="EMBL" id="VIFY01000045">
    <property type="protein sequence ID" value="TQB73380.1"/>
    <property type="molecule type" value="Genomic_DNA"/>
</dbReference>
<gene>
    <name evidence="8" type="ORF">MPDQ_005876</name>
</gene>
<feature type="compositionally biased region" description="Low complexity" evidence="6">
    <location>
        <begin position="584"/>
        <end position="596"/>
    </location>
</feature>
<keyword evidence="5" id="KW-0539">Nucleus</keyword>
<comment type="caution">
    <text evidence="8">The sequence shown here is derived from an EMBL/GenBank/DDBJ whole genome shotgun (WGS) entry which is preliminary data.</text>
</comment>
<keyword evidence="4" id="KW-0804">Transcription</keyword>
<evidence type="ECO:0000256" key="1">
    <source>
        <dbReference type="ARBA" id="ARBA00004123"/>
    </source>
</evidence>
<keyword evidence="3" id="KW-0805">Transcription regulation</keyword>
<reference evidence="8 9" key="1">
    <citation type="submission" date="2019-06" db="EMBL/GenBank/DDBJ databases">
        <title>Wine fermentation using esterase from Monascus purpureus.</title>
        <authorList>
            <person name="Geng C."/>
            <person name="Zhang Y."/>
        </authorList>
    </citation>
    <scope>NUCLEOTIDE SEQUENCE [LARGE SCALE GENOMIC DNA]</scope>
    <source>
        <strain evidence="8">HQ1</strain>
    </source>
</reference>
<keyword evidence="2" id="KW-0479">Metal-binding</keyword>